<keyword evidence="1" id="KW-1133">Transmembrane helix</keyword>
<keyword evidence="1" id="KW-0472">Membrane</keyword>
<dbReference type="PANTHER" id="PTHR31515">
    <property type="entry name" value="TRANSMEMBRANE PROTEIN-RELATED"/>
    <property type="match status" value="1"/>
</dbReference>
<reference evidence="2" key="1">
    <citation type="submission" date="2021-01" db="EMBL/GenBank/DDBJ databases">
        <authorList>
            <person name="Corre E."/>
            <person name="Pelletier E."/>
            <person name="Niang G."/>
            <person name="Scheremetjew M."/>
            <person name="Finn R."/>
            <person name="Kale V."/>
            <person name="Holt S."/>
            <person name="Cochrane G."/>
            <person name="Meng A."/>
            <person name="Brown T."/>
            <person name="Cohen L."/>
        </authorList>
    </citation>
    <scope>NUCLEOTIDE SEQUENCE</scope>
    <source>
        <strain evidence="2">CCMP1413</strain>
    </source>
</reference>
<accession>A0A7R9Y762</accession>
<keyword evidence="1" id="KW-0812">Transmembrane</keyword>
<gene>
    <name evidence="2" type="ORF">PCOL08062_LOCUS11890</name>
</gene>
<name>A0A7R9Y762_9VIRI</name>
<feature type="transmembrane region" description="Helical" evidence="1">
    <location>
        <begin position="423"/>
        <end position="445"/>
    </location>
</feature>
<evidence type="ECO:0000313" key="2">
    <source>
        <dbReference type="EMBL" id="CAD8250358.1"/>
    </source>
</evidence>
<dbReference type="PANTHER" id="PTHR31515:SF0">
    <property type="entry name" value="TRANSMEMBRANE PROTEIN"/>
    <property type="match status" value="1"/>
</dbReference>
<sequence>MAAERVLVPLVVFVDHESFDPLAKRSSASMGTYIDVEKLEHELRALALPGQKIVVVPTLQSMADHPAIAMALASATAAGGADTTGAHVTRRRPRVHGARLLEELRSARDVLTQGLRQADTATSEGSQGNARKAAAFLSEAGDVGSAFSGGTHVLPVYLFSCTGLPRGTAMDGESLVASAPDGVAVLQTAEEALPLAFVSQGRTVTVDARRAMGPIVAGVARALAGAADPHERWSSAHEERKEAWMWAAGAHPFGAFAPAAFHSVSKALVGAAQRGAALARADTAAAKVATALAHIEGFVDEHLRDPMGGRVTPAALDGADRDGDVGSRLPSAIDALYHDPSRPDPPLPHATLAAVERDLDSLEERFVTLAETLWSGDLGQAHRVSASLLTAAISFERYAIDELDAARSQFMCCELRRARPAAFGGHGVALGAIAAAVLLAAYALLRK</sequence>
<organism evidence="2">
    <name type="scientific">Prasinoderma coloniale</name>
    <dbReference type="NCBI Taxonomy" id="156133"/>
    <lineage>
        <taxon>Eukaryota</taxon>
        <taxon>Viridiplantae</taxon>
        <taxon>Prasinodermophyta</taxon>
        <taxon>Prasinodermophyceae</taxon>
        <taxon>Prasinodermales</taxon>
        <taxon>Prasinodermaceae</taxon>
        <taxon>Prasinoderma</taxon>
    </lineage>
</organism>
<evidence type="ECO:0000256" key="1">
    <source>
        <dbReference type="SAM" id="Phobius"/>
    </source>
</evidence>
<protein>
    <submittedName>
        <fullName evidence="2">Uncharacterized protein</fullName>
    </submittedName>
</protein>
<dbReference type="AlphaFoldDB" id="A0A7R9Y762"/>
<proteinExistence type="predicted"/>
<dbReference type="EMBL" id="HBDZ01015412">
    <property type="protein sequence ID" value="CAD8250358.1"/>
    <property type="molecule type" value="Transcribed_RNA"/>
</dbReference>